<feature type="compositionally biased region" description="Low complexity" evidence="6">
    <location>
        <begin position="1"/>
        <end position="14"/>
    </location>
</feature>
<dbReference type="InterPro" id="IPR000571">
    <property type="entry name" value="Znf_CCCH"/>
</dbReference>
<feature type="zinc finger region" description="C3H1-type" evidence="5">
    <location>
        <begin position="529"/>
        <end position="557"/>
    </location>
</feature>
<dbReference type="GO" id="GO:0003729">
    <property type="term" value="F:mRNA binding"/>
    <property type="evidence" value="ECO:0007669"/>
    <property type="project" value="InterPro"/>
</dbReference>
<keyword evidence="9" id="KW-1185">Reference proteome</keyword>
<dbReference type="PROSITE" id="PS50103">
    <property type="entry name" value="ZF_C3H1"/>
    <property type="match status" value="2"/>
</dbReference>
<evidence type="ECO:0000259" key="7">
    <source>
        <dbReference type="PROSITE" id="PS50103"/>
    </source>
</evidence>
<dbReference type="InterPro" id="IPR036855">
    <property type="entry name" value="Znf_CCCH_sf"/>
</dbReference>
<dbReference type="SMART" id="SM00356">
    <property type="entry name" value="ZnF_C3H1"/>
    <property type="match status" value="2"/>
</dbReference>
<dbReference type="PANTHER" id="PTHR12547:SF18">
    <property type="entry name" value="PROTEIN TIS11"/>
    <property type="match status" value="1"/>
</dbReference>
<keyword evidence="2" id="KW-0677">Repeat</keyword>
<dbReference type="FunFam" id="4.10.1000.10:FF:000001">
    <property type="entry name" value="zinc finger CCCH domain-containing protein 15-like"/>
    <property type="match status" value="1"/>
</dbReference>
<feature type="compositionally biased region" description="Polar residues" evidence="6">
    <location>
        <begin position="732"/>
        <end position="783"/>
    </location>
</feature>
<dbReference type="FunFam" id="4.10.1000.10:FF:000002">
    <property type="entry name" value="Zinc finger protein 36, C3H1 type-like 1"/>
    <property type="match status" value="1"/>
</dbReference>
<feature type="compositionally biased region" description="Polar residues" evidence="6">
    <location>
        <begin position="812"/>
        <end position="828"/>
    </location>
</feature>
<dbReference type="SUPFAM" id="SSF90229">
    <property type="entry name" value="CCCH zinc finger"/>
    <property type="match status" value="2"/>
</dbReference>
<feature type="region of interest" description="Disordered" evidence="6">
    <location>
        <begin position="646"/>
        <end position="670"/>
    </location>
</feature>
<feature type="domain" description="C3H1-type" evidence="7">
    <location>
        <begin position="567"/>
        <end position="595"/>
    </location>
</feature>
<evidence type="ECO:0000313" key="9">
    <source>
        <dbReference type="Proteomes" id="UP001219525"/>
    </source>
</evidence>
<accession>A0AAD6YPY2</accession>
<dbReference type="InterPro" id="IPR045877">
    <property type="entry name" value="ZFP36-like"/>
</dbReference>
<keyword evidence="4 5" id="KW-0862">Zinc</keyword>
<feature type="compositionally biased region" description="Low complexity" evidence="6">
    <location>
        <begin position="168"/>
        <end position="188"/>
    </location>
</feature>
<dbReference type="Pfam" id="PF00642">
    <property type="entry name" value="zf-CCCH"/>
    <property type="match status" value="2"/>
</dbReference>
<feature type="zinc finger region" description="C3H1-type" evidence="5">
    <location>
        <begin position="567"/>
        <end position="595"/>
    </location>
</feature>
<feature type="compositionally biased region" description="Polar residues" evidence="6">
    <location>
        <begin position="648"/>
        <end position="664"/>
    </location>
</feature>
<organism evidence="8 9">
    <name type="scientific">Mycena pura</name>
    <dbReference type="NCBI Taxonomy" id="153505"/>
    <lineage>
        <taxon>Eukaryota</taxon>
        <taxon>Fungi</taxon>
        <taxon>Dikarya</taxon>
        <taxon>Basidiomycota</taxon>
        <taxon>Agaricomycotina</taxon>
        <taxon>Agaricomycetes</taxon>
        <taxon>Agaricomycetidae</taxon>
        <taxon>Agaricales</taxon>
        <taxon>Marasmiineae</taxon>
        <taxon>Mycenaceae</taxon>
        <taxon>Mycena</taxon>
    </lineage>
</organism>
<feature type="compositionally biased region" description="Polar residues" evidence="6">
    <location>
        <begin position="792"/>
        <end position="805"/>
    </location>
</feature>
<dbReference type="Gene3D" id="4.10.1000.10">
    <property type="entry name" value="Zinc finger, CCCH-type"/>
    <property type="match status" value="2"/>
</dbReference>
<sequence>MHAAALTTATVTLTNGPPDTRAWPQTHDRDSESPLESWHLNDTPSNFQPARRPPSAGFIQNPSFQPQMTTLTDAPSDAPVSTNRWRMNTSGQLVDATAESAEWDLADEIVRLKIGQVAPDADDIPIRTPPKSKLVSAQLIETSPLDTVSIPSVNSSPLASDHIGASHSRGSSTDTTVSSSQDSVASNTMVVQPPVQGNSSNDVRERPHSFSGRLSSADLKRLQQVGDQPGAEAPQEIPFQQQWASIQMREGAGGGDKQQQQFAPEQPAYPSLAASPHGAAVHRPPGPLPQHQLYDYRTGVPQNGPIRDDLQIDYNIQQRNFNPLPQASNVAASPAFIPGRPNNVVPGMPYRQPPRGFPQQGLLPSPTALGYPGAPHAPHLSMANSQQLYEMMLPGHENHHPAVARVQQQHNVFRGTHHHSASDPSASLRDAATLALLNGNMQAFAGNMFPQAMAPPPTALSMYGGQFYQDAYARPDVVTAQAMARLQAQYTGPYASVLPGAEMGMTDGSMSPGSNNGQGPSANNRKLGLYKTELCRSWEEKGTCRYAGKCQFAHGEEELRVVSRHPKYKTEICRTFWVSGSCPYGKRCCFIHTELPPSGTGGEAAPPPPRSSDGRARSMSTNSDPNDASVSLLARIAKRDAVLAPTPTEATPSTGSGFQFTRPPTGSLRVDTSVDASASLKQNKSAYPTFTSKGVLINPPERFAAKSPAPLTAGPDLGRHSNSRLEIVGYNQRTAKAPTPSNANVRHSFNGSEGDVNFSSSPPASNHSPFTLPSNDNTPSAGRTNGHVRSGSAGNWGSFSRSSHLSAGYGQASPSTDAPANSPWSTTELAVGSSRLNEKAWA</sequence>
<evidence type="ECO:0000256" key="4">
    <source>
        <dbReference type="ARBA" id="ARBA00022833"/>
    </source>
</evidence>
<evidence type="ECO:0000313" key="8">
    <source>
        <dbReference type="EMBL" id="KAJ7225863.1"/>
    </source>
</evidence>
<keyword evidence="3 5" id="KW-0863">Zinc-finger</keyword>
<dbReference type="EMBL" id="JARJCW010000004">
    <property type="protein sequence ID" value="KAJ7225863.1"/>
    <property type="molecule type" value="Genomic_DNA"/>
</dbReference>
<feature type="domain" description="C3H1-type" evidence="7">
    <location>
        <begin position="529"/>
        <end position="557"/>
    </location>
</feature>
<dbReference type="GO" id="GO:0008270">
    <property type="term" value="F:zinc ion binding"/>
    <property type="evidence" value="ECO:0007669"/>
    <property type="project" value="UniProtKB-KW"/>
</dbReference>
<dbReference type="Proteomes" id="UP001219525">
    <property type="component" value="Unassembled WGS sequence"/>
</dbReference>
<evidence type="ECO:0000256" key="6">
    <source>
        <dbReference type="SAM" id="MobiDB-lite"/>
    </source>
</evidence>
<feature type="compositionally biased region" description="Polar residues" evidence="6">
    <location>
        <begin position="618"/>
        <end position="628"/>
    </location>
</feature>
<feature type="region of interest" description="Disordered" evidence="6">
    <location>
        <begin position="732"/>
        <end position="842"/>
    </location>
</feature>
<reference evidence="8" key="1">
    <citation type="submission" date="2023-03" db="EMBL/GenBank/DDBJ databases">
        <title>Massive genome expansion in bonnet fungi (Mycena s.s.) driven by repeated elements and novel gene families across ecological guilds.</title>
        <authorList>
            <consortium name="Lawrence Berkeley National Laboratory"/>
            <person name="Harder C.B."/>
            <person name="Miyauchi S."/>
            <person name="Viragh M."/>
            <person name="Kuo A."/>
            <person name="Thoen E."/>
            <person name="Andreopoulos B."/>
            <person name="Lu D."/>
            <person name="Skrede I."/>
            <person name="Drula E."/>
            <person name="Henrissat B."/>
            <person name="Morin E."/>
            <person name="Kohler A."/>
            <person name="Barry K."/>
            <person name="LaButti K."/>
            <person name="Morin E."/>
            <person name="Salamov A."/>
            <person name="Lipzen A."/>
            <person name="Mereny Z."/>
            <person name="Hegedus B."/>
            <person name="Baldrian P."/>
            <person name="Stursova M."/>
            <person name="Weitz H."/>
            <person name="Taylor A."/>
            <person name="Grigoriev I.V."/>
            <person name="Nagy L.G."/>
            <person name="Martin F."/>
            <person name="Kauserud H."/>
        </authorList>
    </citation>
    <scope>NUCLEOTIDE SEQUENCE</scope>
    <source>
        <strain evidence="8">9144</strain>
    </source>
</reference>
<evidence type="ECO:0000256" key="5">
    <source>
        <dbReference type="PROSITE-ProRule" id="PRU00723"/>
    </source>
</evidence>
<evidence type="ECO:0000256" key="2">
    <source>
        <dbReference type="ARBA" id="ARBA00022737"/>
    </source>
</evidence>
<keyword evidence="1 5" id="KW-0479">Metal-binding</keyword>
<dbReference type="AlphaFoldDB" id="A0AAD6YPY2"/>
<evidence type="ECO:0000256" key="1">
    <source>
        <dbReference type="ARBA" id="ARBA00022723"/>
    </source>
</evidence>
<name>A0AAD6YPY2_9AGAR</name>
<feature type="region of interest" description="Disordered" evidence="6">
    <location>
        <begin position="159"/>
        <end position="218"/>
    </location>
</feature>
<dbReference type="PANTHER" id="PTHR12547">
    <property type="entry name" value="CCCH ZINC FINGER/TIS11-RELATED"/>
    <property type="match status" value="1"/>
</dbReference>
<protein>
    <recommendedName>
        <fullName evidence="7">C3H1-type domain-containing protein</fullName>
    </recommendedName>
</protein>
<feature type="region of interest" description="Disordered" evidence="6">
    <location>
        <begin position="596"/>
        <end position="628"/>
    </location>
</feature>
<feature type="region of interest" description="Disordered" evidence="6">
    <location>
        <begin position="1"/>
        <end position="52"/>
    </location>
</feature>
<proteinExistence type="predicted"/>
<gene>
    <name evidence="8" type="ORF">GGX14DRAFT_641447</name>
</gene>
<feature type="region of interest" description="Disordered" evidence="6">
    <location>
        <begin position="249"/>
        <end position="301"/>
    </location>
</feature>
<evidence type="ECO:0000256" key="3">
    <source>
        <dbReference type="ARBA" id="ARBA00022771"/>
    </source>
</evidence>
<comment type="caution">
    <text evidence="8">The sequence shown here is derived from an EMBL/GenBank/DDBJ whole genome shotgun (WGS) entry which is preliminary data.</text>
</comment>